<feature type="transmembrane region" description="Helical" evidence="5">
    <location>
        <begin position="122"/>
        <end position="138"/>
    </location>
</feature>
<keyword evidence="8" id="KW-1185">Reference proteome</keyword>
<feature type="transmembrane region" description="Helical" evidence="5">
    <location>
        <begin position="212"/>
        <end position="230"/>
    </location>
</feature>
<sequence>MLVAPVRVVCPRERSGALWGTRPCRRGRRTLWHTRPVTDAPAADAPDESRAARILVLVGIVVLAFNLRPAAVSVGPVLAEIRDGLGMTGTEAGVLTALPVVAFAVFGALSPRIAALVGSHRLTLLALVGVVVGLYGRSRVDSVVPFLALSLLALAGMATANVLLPSLVKAHFPDRIGLLTALYSTALAIGLTAASVTTVPISDALGDWRDGLAVWAITAAIAALPWLALLRHDRPHADPDREGHAPISLRAVARTRIGVLMALFFGLQSMQAYAIFGWFAAIFRDSGFSPGEAGALLGVVTGVSIPLSFVVPSLASRMHDQRPLVWAVIGCYPLGYAGMIAAPEDAAVLWAVLLGIGTCAFPLVLTQINLRTRTPAGTAALSGFTQSTGYLLAAVGPFGFGLLHDLSGGWDLPLLAMAALTVPLLVVGLAVARPAYLEDQLAAREAS</sequence>
<feature type="transmembrane region" description="Helical" evidence="5">
    <location>
        <begin position="54"/>
        <end position="72"/>
    </location>
</feature>
<protein>
    <submittedName>
        <fullName evidence="7">MFS transporter, CP family, cyanate transporter</fullName>
    </submittedName>
</protein>
<dbReference type="Gene3D" id="1.20.1250.20">
    <property type="entry name" value="MFS general substrate transporter like domains"/>
    <property type="match status" value="1"/>
</dbReference>
<dbReference type="OrthoDB" id="5317164at2"/>
<dbReference type="AlphaFoldDB" id="A0A1H0FB09"/>
<feature type="transmembrane region" description="Helical" evidence="5">
    <location>
        <begin position="176"/>
        <end position="200"/>
    </location>
</feature>
<proteinExistence type="predicted"/>
<gene>
    <name evidence="7" type="ORF">SAMN05192576_2983</name>
</gene>
<feature type="transmembrane region" description="Helical" evidence="5">
    <location>
        <begin position="323"/>
        <end position="341"/>
    </location>
</feature>
<dbReference type="SUPFAM" id="SSF103473">
    <property type="entry name" value="MFS general substrate transporter"/>
    <property type="match status" value="1"/>
</dbReference>
<dbReference type="STRING" id="1005944.SAMN05192576_2983"/>
<dbReference type="InterPro" id="IPR011701">
    <property type="entry name" value="MFS"/>
</dbReference>
<evidence type="ECO:0000256" key="2">
    <source>
        <dbReference type="ARBA" id="ARBA00022692"/>
    </source>
</evidence>
<evidence type="ECO:0000256" key="1">
    <source>
        <dbReference type="ARBA" id="ARBA00004651"/>
    </source>
</evidence>
<evidence type="ECO:0000256" key="3">
    <source>
        <dbReference type="ARBA" id="ARBA00022989"/>
    </source>
</evidence>
<dbReference type="Proteomes" id="UP000199004">
    <property type="component" value="Unassembled WGS sequence"/>
</dbReference>
<dbReference type="PANTHER" id="PTHR23523">
    <property type="match status" value="1"/>
</dbReference>
<dbReference type="PROSITE" id="PS50850">
    <property type="entry name" value="MFS"/>
    <property type="match status" value="1"/>
</dbReference>
<dbReference type="GO" id="GO:0005886">
    <property type="term" value="C:plasma membrane"/>
    <property type="evidence" value="ECO:0007669"/>
    <property type="project" value="UniProtKB-SubCell"/>
</dbReference>
<feature type="transmembrane region" description="Helical" evidence="5">
    <location>
        <begin position="293"/>
        <end position="311"/>
    </location>
</feature>
<evidence type="ECO:0000313" key="7">
    <source>
        <dbReference type="EMBL" id="SDN91897.1"/>
    </source>
</evidence>
<dbReference type="GO" id="GO:0022857">
    <property type="term" value="F:transmembrane transporter activity"/>
    <property type="evidence" value="ECO:0007669"/>
    <property type="project" value="InterPro"/>
</dbReference>
<keyword evidence="4 5" id="KW-0472">Membrane</keyword>
<organism evidence="7 8">
    <name type="scientific">Nocardioides szechwanensis</name>
    <dbReference type="NCBI Taxonomy" id="1005944"/>
    <lineage>
        <taxon>Bacteria</taxon>
        <taxon>Bacillati</taxon>
        <taxon>Actinomycetota</taxon>
        <taxon>Actinomycetes</taxon>
        <taxon>Propionibacteriales</taxon>
        <taxon>Nocardioidaceae</taxon>
        <taxon>Nocardioides</taxon>
    </lineage>
</organism>
<evidence type="ECO:0000313" key="8">
    <source>
        <dbReference type="Proteomes" id="UP000199004"/>
    </source>
</evidence>
<feature type="domain" description="Major facilitator superfamily (MFS) profile" evidence="6">
    <location>
        <begin position="54"/>
        <end position="436"/>
    </location>
</feature>
<feature type="transmembrane region" description="Helical" evidence="5">
    <location>
        <begin position="92"/>
        <end position="110"/>
    </location>
</feature>
<dbReference type="InterPro" id="IPR036259">
    <property type="entry name" value="MFS_trans_sf"/>
</dbReference>
<evidence type="ECO:0000259" key="6">
    <source>
        <dbReference type="PROSITE" id="PS50850"/>
    </source>
</evidence>
<accession>A0A1H0FB09</accession>
<reference evidence="7 8" key="1">
    <citation type="submission" date="2016-10" db="EMBL/GenBank/DDBJ databases">
        <authorList>
            <person name="de Groot N.N."/>
        </authorList>
    </citation>
    <scope>NUCLEOTIDE SEQUENCE [LARGE SCALE GENOMIC DNA]</scope>
    <source>
        <strain evidence="7 8">CGMCC 1.11147</strain>
    </source>
</reference>
<feature type="transmembrane region" description="Helical" evidence="5">
    <location>
        <begin position="257"/>
        <end position="281"/>
    </location>
</feature>
<keyword evidence="2 5" id="KW-0812">Transmembrane</keyword>
<comment type="subcellular location">
    <subcellularLocation>
        <location evidence="1">Cell membrane</location>
        <topology evidence="1">Multi-pass membrane protein</topology>
    </subcellularLocation>
</comment>
<dbReference type="PANTHER" id="PTHR23523:SF2">
    <property type="entry name" value="2-NITROIMIDAZOLE TRANSPORTER"/>
    <property type="match status" value="1"/>
</dbReference>
<evidence type="ECO:0000256" key="5">
    <source>
        <dbReference type="SAM" id="Phobius"/>
    </source>
</evidence>
<name>A0A1H0FB09_9ACTN</name>
<dbReference type="InterPro" id="IPR052524">
    <property type="entry name" value="MFS_Cyanate_Porter"/>
</dbReference>
<dbReference type="Pfam" id="PF07690">
    <property type="entry name" value="MFS_1"/>
    <property type="match status" value="1"/>
</dbReference>
<dbReference type="InterPro" id="IPR020846">
    <property type="entry name" value="MFS_dom"/>
</dbReference>
<evidence type="ECO:0000256" key="4">
    <source>
        <dbReference type="ARBA" id="ARBA00023136"/>
    </source>
</evidence>
<dbReference type="CDD" id="cd17339">
    <property type="entry name" value="MFS_NIMT_CynX_like"/>
    <property type="match status" value="1"/>
</dbReference>
<feature type="transmembrane region" description="Helical" evidence="5">
    <location>
        <begin position="144"/>
        <end position="164"/>
    </location>
</feature>
<feature type="transmembrane region" description="Helical" evidence="5">
    <location>
        <begin position="347"/>
        <end position="366"/>
    </location>
</feature>
<keyword evidence="3 5" id="KW-1133">Transmembrane helix</keyword>
<feature type="transmembrane region" description="Helical" evidence="5">
    <location>
        <begin position="378"/>
        <end position="400"/>
    </location>
</feature>
<dbReference type="EMBL" id="FNIC01000005">
    <property type="protein sequence ID" value="SDN91897.1"/>
    <property type="molecule type" value="Genomic_DNA"/>
</dbReference>
<feature type="transmembrane region" description="Helical" evidence="5">
    <location>
        <begin position="412"/>
        <end position="432"/>
    </location>
</feature>